<dbReference type="Proteomes" id="UP001161388">
    <property type="component" value="Unassembled WGS sequence"/>
</dbReference>
<reference evidence="2" key="1">
    <citation type="journal article" date="2014" name="Int. J. Syst. Evol. Microbiol.">
        <title>Complete genome of a new Firmicutes species belonging to the dominant human colonic microbiota ('Ruminococcus bicirculans') reveals two chromosomes and a selective capacity to utilize plant glucans.</title>
        <authorList>
            <consortium name="NISC Comparative Sequencing Program"/>
            <person name="Wegmann U."/>
            <person name="Louis P."/>
            <person name="Goesmann A."/>
            <person name="Henrissat B."/>
            <person name="Duncan S.H."/>
            <person name="Flint H.J."/>
        </authorList>
    </citation>
    <scope>NUCLEOTIDE SEQUENCE</scope>
    <source>
        <strain evidence="2">NBRC 109915</strain>
    </source>
</reference>
<name>A0ABQ5VF15_9RHOB</name>
<proteinExistence type="predicted"/>
<evidence type="ECO:0000256" key="1">
    <source>
        <dbReference type="SAM" id="MobiDB-lite"/>
    </source>
</evidence>
<evidence type="ECO:0000313" key="2">
    <source>
        <dbReference type="EMBL" id="GLQ25403.1"/>
    </source>
</evidence>
<gene>
    <name evidence="2" type="ORF">GCM10007927_02060</name>
</gene>
<evidence type="ECO:0000313" key="3">
    <source>
        <dbReference type="Proteomes" id="UP001161388"/>
    </source>
</evidence>
<protein>
    <submittedName>
        <fullName evidence="2">Uncharacterized protein</fullName>
    </submittedName>
</protein>
<reference evidence="2" key="2">
    <citation type="submission" date="2023-01" db="EMBL/GenBank/DDBJ databases">
        <title>Draft genome sequence of Sulfitobacter pacificus strain NBRC 109915.</title>
        <authorList>
            <person name="Sun Q."/>
            <person name="Mori K."/>
        </authorList>
    </citation>
    <scope>NUCLEOTIDE SEQUENCE</scope>
    <source>
        <strain evidence="2">NBRC 109915</strain>
    </source>
</reference>
<accession>A0ABQ5VF15</accession>
<dbReference type="EMBL" id="BSNL01000001">
    <property type="protein sequence ID" value="GLQ25403.1"/>
    <property type="molecule type" value="Genomic_DNA"/>
</dbReference>
<comment type="caution">
    <text evidence="2">The sequence shown here is derived from an EMBL/GenBank/DDBJ whole genome shotgun (WGS) entry which is preliminary data.</text>
</comment>
<organism evidence="2 3">
    <name type="scientific">Sulfitobacter pacificus</name>
    <dbReference type="NCBI Taxonomy" id="1499314"/>
    <lineage>
        <taxon>Bacteria</taxon>
        <taxon>Pseudomonadati</taxon>
        <taxon>Pseudomonadota</taxon>
        <taxon>Alphaproteobacteria</taxon>
        <taxon>Rhodobacterales</taxon>
        <taxon>Roseobacteraceae</taxon>
        <taxon>Sulfitobacter</taxon>
    </lineage>
</organism>
<dbReference type="RefSeq" id="WP_284369692.1">
    <property type="nucleotide sequence ID" value="NZ_BSNL01000001.1"/>
</dbReference>
<keyword evidence="3" id="KW-1185">Reference proteome</keyword>
<feature type="region of interest" description="Disordered" evidence="1">
    <location>
        <begin position="184"/>
        <end position="206"/>
    </location>
</feature>
<sequence>MDETPVTKRAPMQVGLQLLEPVASLLARNNVPSFVATVQDPETGDSGRFLPVARANPDATDDPASISLAYDAPGCPLYLPAGRQMQISFEGPVVDSAYLIYPMEPMDWDAMQEMVAQTTDIFEQAGWPVKSKPRFGPPTEIRRSITPAQLNKKTYGTKTVRIGVWHPCDLPYVEATAEVRHLNSAPSGVSVPPTRPTQPQDHDASDRFVMRVSFNIDNTALSEEITALRDARRFEMNGTTEAPIAMKHWVETPDWRPENWQGQWIK</sequence>